<dbReference type="VEuPathDB" id="AmoebaDB:FDP41_000684"/>
<dbReference type="EMBL" id="VFQX01000002">
    <property type="protein sequence ID" value="KAF0984785.1"/>
    <property type="molecule type" value="Genomic_DNA"/>
</dbReference>
<reference evidence="2 3" key="1">
    <citation type="journal article" date="2019" name="Sci. Rep.">
        <title>Nanopore sequencing improves the draft genome of the human pathogenic amoeba Naegleria fowleri.</title>
        <authorList>
            <person name="Liechti N."/>
            <person name="Schurch N."/>
            <person name="Bruggmann R."/>
            <person name="Wittwer M."/>
        </authorList>
    </citation>
    <scope>NUCLEOTIDE SEQUENCE [LARGE SCALE GENOMIC DNA]</scope>
    <source>
        <strain evidence="2 3">ATCC 30894</strain>
    </source>
</reference>
<dbReference type="RefSeq" id="XP_044569498.1">
    <property type="nucleotide sequence ID" value="XM_044710518.1"/>
</dbReference>
<keyword evidence="3" id="KW-1185">Reference proteome</keyword>
<protein>
    <submittedName>
        <fullName evidence="2">Uncharacterized protein</fullName>
    </submittedName>
</protein>
<feature type="region of interest" description="Disordered" evidence="1">
    <location>
        <begin position="227"/>
        <end position="319"/>
    </location>
</feature>
<dbReference type="GeneID" id="68107902"/>
<evidence type="ECO:0000256" key="1">
    <source>
        <dbReference type="SAM" id="MobiDB-lite"/>
    </source>
</evidence>
<gene>
    <name evidence="2" type="ORF">FDP41_000684</name>
</gene>
<comment type="caution">
    <text evidence="2">The sequence shown here is derived from an EMBL/GenBank/DDBJ whole genome shotgun (WGS) entry which is preliminary data.</text>
</comment>
<evidence type="ECO:0000313" key="2">
    <source>
        <dbReference type="EMBL" id="KAF0984785.1"/>
    </source>
</evidence>
<feature type="region of interest" description="Disordered" evidence="1">
    <location>
        <begin position="68"/>
        <end position="91"/>
    </location>
</feature>
<dbReference type="Proteomes" id="UP000444721">
    <property type="component" value="Unassembled WGS sequence"/>
</dbReference>
<dbReference type="AlphaFoldDB" id="A0A6A5CHK9"/>
<organism evidence="2 3">
    <name type="scientific">Naegleria fowleri</name>
    <name type="common">Brain eating amoeba</name>
    <dbReference type="NCBI Taxonomy" id="5763"/>
    <lineage>
        <taxon>Eukaryota</taxon>
        <taxon>Discoba</taxon>
        <taxon>Heterolobosea</taxon>
        <taxon>Tetramitia</taxon>
        <taxon>Eutetramitia</taxon>
        <taxon>Vahlkampfiidae</taxon>
        <taxon>Naegleria</taxon>
    </lineage>
</organism>
<dbReference type="VEuPathDB" id="AmoebaDB:NfTy_031200"/>
<sequence length="319" mass="36496">MTDHSGTLRTKLSSTNFNTLNSLSMQIEQEEKQLENLIHSQSLFHEHLNLNIITSEEQQHDETNSLLMTKSNNHNNNTERNQHSVQNNSSQRQSVLGGIMDTSSMTVFTNPNSSFIAGSDCSASDYRKCKNQLNILQNMKGQTNGSSLQQQRRHYRCRFQTEEEEEDSTQYLERLVPEKILGHYSKFQKFREHEKNKWNAFVEHIAPPIEMKKIKKKQQGFSSGVTVFEENSEKSENKENVSPNVKKELQQTNTTVVLKKSKMPAKNSDKKLPVLKSSSPNTQKEDSDLIDSPNSNLLSTEDERAQQSKPKVKSVDSYA</sequence>
<evidence type="ECO:0000313" key="3">
    <source>
        <dbReference type="Proteomes" id="UP000444721"/>
    </source>
</evidence>
<proteinExistence type="predicted"/>
<name>A0A6A5CHK9_NAEFO</name>
<accession>A0A6A5CHK9</accession>
<feature type="compositionally biased region" description="Basic and acidic residues" evidence="1">
    <location>
        <begin position="231"/>
        <end position="249"/>
    </location>
</feature>